<protein>
    <submittedName>
        <fullName evidence="1">Uncharacterized protein</fullName>
    </submittedName>
</protein>
<dbReference type="EMBL" id="UINC01008629">
    <property type="protein sequence ID" value="SVA38791.1"/>
    <property type="molecule type" value="Genomic_DNA"/>
</dbReference>
<evidence type="ECO:0000313" key="1">
    <source>
        <dbReference type="EMBL" id="SVA38791.1"/>
    </source>
</evidence>
<organism evidence="1">
    <name type="scientific">marine metagenome</name>
    <dbReference type="NCBI Taxonomy" id="408172"/>
    <lineage>
        <taxon>unclassified sequences</taxon>
        <taxon>metagenomes</taxon>
        <taxon>ecological metagenomes</taxon>
    </lineage>
</organism>
<proteinExistence type="predicted"/>
<accession>A0A381VFJ3</accession>
<name>A0A381VFJ3_9ZZZZ</name>
<sequence>MPGKCMSSGLSLIIINCIDGSSQHIKDFYLNVPALWEVVPDCCNRIEWIGIIIEDSKLVRKNIHIQIRNAFA</sequence>
<dbReference type="AlphaFoldDB" id="A0A381VFJ3"/>
<gene>
    <name evidence="1" type="ORF">METZ01_LOCUS91645</name>
</gene>
<reference evidence="1" key="1">
    <citation type="submission" date="2018-05" db="EMBL/GenBank/DDBJ databases">
        <authorList>
            <person name="Lanie J.A."/>
            <person name="Ng W.-L."/>
            <person name="Kazmierczak K.M."/>
            <person name="Andrzejewski T.M."/>
            <person name="Davidsen T.M."/>
            <person name="Wayne K.J."/>
            <person name="Tettelin H."/>
            <person name="Glass J.I."/>
            <person name="Rusch D."/>
            <person name="Podicherti R."/>
            <person name="Tsui H.-C.T."/>
            <person name="Winkler M.E."/>
        </authorList>
    </citation>
    <scope>NUCLEOTIDE SEQUENCE</scope>
</reference>